<dbReference type="InterPro" id="IPR039604">
    <property type="entry name" value="Bfr1"/>
</dbReference>
<gene>
    <name evidence="3" type="ORF">EXIGLDRAFT_716040</name>
</gene>
<proteinExistence type="predicted"/>
<feature type="region of interest" description="Disordered" evidence="2">
    <location>
        <begin position="1"/>
        <end position="48"/>
    </location>
</feature>
<feature type="compositionally biased region" description="Low complexity" evidence="2">
    <location>
        <begin position="504"/>
        <end position="518"/>
    </location>
</feature>
<feature type="region of interest" description="Disordered" evidence="2">
    <location>
        <begin position="389"/>
        <end position="420"/>
    </location>
</feature>
<feature type="compositionally biased region" description="Low complexity" evidence="2">
    <location>
        <begin position="26"/>
        <end position="43"/>
    </location>
</feature>
<evidence type="ECO:0000313" key="3">
    <source>
        <dbReference type="EMBL" id="KZW04022.1"/>
    </source>
</evidence>
<dbReference type="FunCoup" id="A0A165QST6">
    <property type="interactions" value="30"/>
</dbReference>
<evidence type="ECO:0008006" key="5">
    <source>
        <dbReference type="Google" id="ProtNLM"/>
    </source>
</evidence>
<feature type="region of interest" description="Disordered" evidence="2">
    <location>
        <begin position="73"/>
        <end position="114"/>
    </location>
</feature>
<evidence type="ECO:0000256" key="1">
    <source>
        <dbReference type="SAM" id="Coils"/>
    </source>
</evidence>
<dbReference type="AlphaFoldDB" id="A0A165QST6"/>
<keyword evidence="4" id="KW-1185">Reference proteome</keyword>
<dbReference type="STRING" id="1314781.A0A165QST6"/>
<dbReference type="PANTHER" id="PTHR31027:SF2">
    <property type="entry name" value="LEBERCILIN DOMAIN-CONTAINING PROTEIN"/>
    <property type="match status" value="1"/>
</dbReference>
<feature type="compositionally biased region" description="Basic and acidic residues" evidence="2">
    <location>
        <begin position="1"/>
        <end position="25"/>
    </location>
</feature>
<sequence>MAPKKTQEKKTDAAAKPKPAEKTKDAPATNGSADHAAAPVAHAGKPDADAYKVEQDTIKAEIDALQTKLTAVKDKISLTSKDGPAAERRQALRAEQDSLRAAQGNNKASRGKVIDQLKAMEENTKKRIKDLNAAKQKAPFKSVAEVESAIKNLDSQVESGRLTIAQEKRALADISTYKRARKAIEGFQAEDEAIQVEKAKADALRKELEDPEAIALSKRYDEIKAELDEIKKQGDEAYADRNKLFDERNAIQKELSVLHEKKRESVQRYRDAQDRYWQKVNEDRAKRAEKYRAQRAAEEEAKRTEIIEQIREEARIPAFESQIEDCQTLIDFFNKLLGGGAAAAAAIAEASSQPAKTNASVAGVPTLELRKVEVDSTLVARKKKGEDEDNYFVGGKGKKKGAKAATTPKEPTEKSGNLNIPLPTLTALLSLSIPPPASHAEIERTIDDLKTKKTWFEANQRRETEENVKKAEARIKALEAKAQAKYGDLNGDAAPSPPAEEAVEPTAAAEPAAVEASA</sequence>
<dbReference type="InParanoid" id="A0A165QST6"/>
<reference evidence="3 4" key="1">
    <citation type="journal article" date="2016" name="Mol. Biol. Evol.">
        <title>Comparative Genomics of Early-Diverging Mushroom-Forming Fungi Provides Insights into the Origins of Lignocellulose Decay Capabilities.</title>
        <authorList>
            <person name="Nagy L.G."/>
            <person name="Riley R."/>
            <person name="Tritt A."/>
            <person name="Adam C."/>
            <person name="Daum C."/>
            <person name="Floudas D."/>
            <person name="Sun H."/>
            <person name="Yadav J.S."/>
            <person name="Pangilinan J."/>
            <person name="Larsson K.H."/>
            <person name="Matsuura K."/>
            <person name="Barry K."/>
            <person name="Labutti K."/>
            <person name="Kuo R."/>
            <person name="Ohm R.A."/>
            <person name="Bhattacharya S.S."/>
            <person name="Shirouzu T."/>
            <person name="Yoshinaga Y."/>
            <person name="Martin F.M."/>
            <person name="Grigoriev I.V."/>
            <person name="Hibbett D.S."/>
        </authorList>
    </citation>
    <scope>NUCLEOTIDE SEQUENCE [LARGE SCALE GENOMIC DNA]</scope>
    <source>
        <strain evidence="3 4">HHB12029</strain>
    </source>
</reference>
<protein>
    <recommendedName>
        <fullName evidence="5">Nuclear segregation protein Bfr1</fullName>
    </recommendedName>
</protein>
<dbReference type="PANTHER" id="PTHR31027">
    <property type="entry name" value="NUCLEAR SEGREGATION PROTEIN BFR1"/>
    <property type="match status" value="1"/>
</dbReference>
<dbReference type="GO" id="GO:0005783">
    <property type="term" value="C:endoplasmic reticulum"/>
    <property type="evidence" value="ECO:0007669"/>
    <property type="project" value="TreeGrafter"/>
</dbReference>
<organism evidence="3 4">
    <name type="scientific">Exidia glandulosa HHB12029</name>
    <dbReference type="NCBI Taxonomy" id="1314781"/>
    <lineage>
        <taxon>Eukaryota</taxon>
        <taxon>Fungi</taxon>
        <taxon>Dikarya</taxon>
        <taxon>Basidiomycota</taxon>
        <taxon>Agaricomycotina</taxon>
        <taxon>Agaricomycetes</taxon>
        <taxon>Auriculariales</taxon>
        <taxon>Exidiaceae</taxon>
        <taxon>Exidia</taxon>
    </lineage>
</organism>
<evidence type="ECO:0000256" key="2">
    <source>
        <dbReference type="SAM" id="MobiDB-lite"/>
    </source>
</evidence>
<keyword evidence="1" id="KW-0175">Coiled coil</keyword>
<feature type="coiled-coil region" evidence="1">
    <location>
        <begin position="213"/>
        <end position="240"/>
    </location>
</feature>
<feature type="compositionally biased region" description="Basic and acidic residues" evidence="2">
    <location>
        <begin position="84"/>
        <end position="98"/>
    </location>
</feature>
<dbReference type="GO" id="GO:1990904">
    <property type="term" value="C:ribonucleoprotein complex"/>
    <property type="evidence" value="ECO:0007669"/>
    <property type="project" value="TreeGrafter"/>
</dbReference>
<dbReference type="Proteomes" id="UP000077266">
    <property type="component" value="Unassembled WGS sequence"/>
</dbReference>
<name>A0A165QST6_EXIGL</name>
<dbReference type="GO" id="GO:0042175">
    <property type="term" value="C:nuclear outer membrane-endoplasmic reticulum membrane network"/>
    <property type="evidence" value="ECO:0007669"/>
    <property type="project" value="TreeGrafter"/>
</dbReference>
<feature type="region of interest" description="Disordered" evidence="2">
    <location>
        <begin position="486"/>
        <end position="518"/>
    </location>
</feature>
<accession>A0A165QST6</accession>
<dbReference type="GO" id="GO:0008298">
    <property type="term" value="P:intracellular mRNA localization"/>
    <property type="evidence" value="ECO:0007669"/>
    <property type="project" value="TreeGrafter"/>
</dbReference>
<dbReference type="EMBL" id="KV425882">
    <property type="protein sequence ID" value="KZW04022.1"/>
    <property type="molecule type" value="Genomic_DNA"/>
</dbReference>
<dbReference type="GO" id="GO:0003729">
    <property type="term" value="F:mRNA binding"/>
    <property type="evidence" value="ECO:0007669"/>
    <property type="project" value="TreeGrafter"/>
</dbReference>
<evidence type="ECO:0000313" key="4">
    <source>
        <dbReference type="Proteomes" id="UP000077266"/>
    </source>
</evidence>
<dbReference type="OrthoDB" id="2195113at2759"/>